<dbReference type="AlphaFoldDB" id="A0A165KP33"/>
<dbReference type="Pfam" id="PF00106">
    <property type="entry name" value="adh_short"/>
    <property type="match status" value="1"/>
</dbReference>
<dbReference type="CDD" id="cd05325">
    <property type="entry name" value="carb_red_sniffer_like_SDR_c"/>
    <property type="match status" value="1"/>
</dbReference>
<dbReference type="SUPFAM" id="SSF51735">
    <property type="entry name" value="NAD(P)-binding Rossmann-fold domains"/>
    <property type="match status" value="1"/>
</dbReference>
<reference evidence="1 2" key="1">
    <citation type="journal article" date="2016" name="Mol. Biol. Evol.">
        <title>Comparative Genomics of Early-Diverging Mushroom-Forming Fungi Provides Insights into the Origins of Lignocellulose Decay Capabilities.</title>
        <authorList>
            <person name="Nagy L.G."/>
            <person name="Riley R."/>
            <person name="Tritt A."/>
            <person name="Adam C."/>
            <person name="Daum C."/>
            <person name="Floudas D."/>
            <person name="Sun H."/>
            <person name="Yadav J.S."/>
            <person name="Pangilinan J."/>
            <person name="Larsson K.H."/>
            <person name="Matsuura K."/>
            <person name="Barry K."/>
            <person name="Labutti K."/>
            <person name="Kuo R."/>
            <person name="Ohm R.A."/>
            <person name="Bhattacharya S.S."/>
            <person name="Shirouzu T."/>
            <person name="Yoshinaga Y."/>
            <person name="Martin F.M."/>
            <person name="Grigoriev I.V."/>
            <person name="Hibbett D.S."/>
        </authorList>
    </citation>
    <scope>NUCLEOTIDE SEQUENCE [LARGE SCALE GENOMIC DNA]</scope>
    <source>
        <strain evidence="1 2">L-15889</strain>
    </source>
</reference>
<gene>
    <name evidence="1" type="ORF">DAEQUDRAFT_770655</name>
</gene>
<dbReference type="Proteomes" id="UP000076727">
    <property type="component" value="Unassembled WGS sequence"/>
</dbReference>
<proteinExistence type="predicted"/>
<dbReference type="InterPro" id="IPR036291">
    <property type="entry name" value="NAD(P)-bd_dom_sf"/>
</dbReference>
<dbReference type="Gene3D" id="3.40.50.720">
    <property type="entry name" value="NAD(P)-binding Rossmann-like Domain"/>
    <property type="match status" value="1"/>
</dbReference>
<dbReference type="EMBL" id="KV429189">
    <property type="protein sequence ID" value="KZT63395.1"/>
    <property type="molecule type" value="Genomic_DNA"/>
</dbReference>
<dbReference type="GO" id="GO:0016616">
    <property type="term" value="F:oxidoreductase activity, acting on the CH-OH group of donors, NAD or NADP as acceptor"/>
    <property type="evidence" value="ECO:0007669"/>
    <property type="project" value="TreeGrafter"/>
</dbReference>
<keyword evidence="2" id="KW-1185">Reference proteome</keyword>
<dbReference type="PANTHER" id="PTHR45458">
    <property type="entry name" value="SHORT-CHAIN DEHYDROGENASE/REDUCTASE SDR"/>
    <property type="match status" value="1"/>
</dbReference>
<protein>
    <submittedName>
        <fullName evidence="1">NAD(P)-binding protein</fullName>
    </submittedName>
</protein>
<accession>A0A165KP33</accession>
<dbReference type="InterPro" id="IPR052184">
    <property type="entry name" value="SDR_enzymes"/>
</dbReference>
<sequence>MSTVTTWLVTGASRGLGCELVRQLVAAPDNFVVAAVRNPDSASQLHALRPAQGSALHVVQLDVSSEESIRASVPEVEAILSGRGLDYLYNNAGMSAQDDGFNFSYEQLLAALQTNVAAPALLGAVYLPLLDKGSKKTIVNVSSGMGSLTQEHGSAMTTYCVSKAAVNMLTYKQVRTRPEIVAISLSPGWVKTDMGGSDAPLEPPESVAGQLKVVRGLRKKDAGKFLSYDGKELTW</sequence>
<dbReference type="OrthoDB" id="9876299at2759"/>
<organism evidence="1 2">
    <name type="scientific">Daedalea quercina L-15889</name>
    <dbReference type="NCBI Taxonomy" id="1314783"/>
    <lineage>
        <taxon>Eukaryota</taxon>
        <taxon>Fungi</taxon>
        <taxon>Dikarya</taxon>
        <taxon>Basidiomycota</taxon>
        <taxon>Agaricomycotina</taxon>
        <taxon>Agaricomycetes</taxon>
        <taxon>Polyporales</taxon>
        <taxon>Fomitopsis</taxon>
    </lineage>
</organism>
<dbReference type="PRINTS" id="PR00081">
    <property type="entry name" value="GDHRDH"/>
</dbReference>
<dbReference type="PANTHER" id="PTHR45458:SF1">
    <property type="entry name" value="SHORT CHAIN DEHYDROGENASE"/>
    <property type="match status" value="1"/>
</dbReference>
<evidence type="ECO:0000313" key="1">
    <source>
        <dbReference type="EMBL" id="KZT63395.1"/>
    </source>
</evidence>
<evidence type="ECO:0000313" key="2">
    <source>
        <dbReference type="Proteomes" id="UP000076727"/>
    </source>
</evidence>
<name>A0A165KP33_9APHY</name>
<dbReference type="InterPro" id="IPR002347">
    <property type="entry name" value="SDR_fam"/>
</dbReference>